<reference evidence="1 2" key="1">
    <citation type="journal article" date="2016" name="Nat. Commun.">
        <title>Thousands of microbial genomes shed light on interconnected biogeochemical processes in an aquifer system.</title>
        <authorList>
            <person name="Anantharaman K."/>
            <person name="Brown C.T."/>
            <person name="Hug L.A."/>
            <person name="Sharon I."/>
            <person name="Castelle C.J."/>
            <person name="Probst A.J."/>
            <person name="Thomas B.C."/>
            <person name="Singh A."/>
            <person name="Wilkins M.J."/>
            <person name="Karaoz U."/>
            <person name="Brodie E.L."/>
            <person name="Williams K.H."/>
            <person name="Hubbard S.S."/>
            <person name="Banfield J.F."/>
        </authorList>
    </citation>
    <scope>NUCLEOTIDE SEQUENCE [LARGE SCALE GENOMIC DNA]</scope>
</reference>
<dbReference type="Proteomes" id="UP000179241">
    <property type="component" value="Unassembled WGS sequence"/>
</dbReference>
<proteinExistence type="predicted"/>
<dbReference type="GO" id="GO:0006313">
    <property type="term" value="P:DNA transposition"/>
    <property type="evidence" value="ECO:0007669"/>
    <property type="project" value="InterPro"/>
</dbReference>
<comment type="caution">
    <text evidence="1">The sequence shown here is derived from an EMBL/GenBank/DDBJ whole genome shotgun (WGS) entry which is preliminary data.</text>
</comment>
<protein>
    <recommendedName>
        <fullName evidence="3">Transposase IS200-like domain-containing protein</fullName>
    </recommendedName>
</protein>
<evidence type="ECO:0000313" key="1">
    <source>
        <dbReference type="EMBL" id="OGM77156.1"/>
    </source>
</evidence>
<dbReference type="Gene3D" id="3.30.70.1290">
    <property type="entry name" value="Transposase IS200-like"/>
    <property type="match status" value="1"/>
</dbReference>
<sequence>MGDLQNSYTRYFNIKNKRKGQLFLGQFKAVLIESETQLLHVSRYIHLNPYSAEVVKSFEELLVYPWSSLPEYLIADKSGICQKSEILFPFKNNIEKYRQFLFDQKDYQRKLKSLDYLMLD</sequence>
<name>A0A1F8CM57_9BACT</name>
<accession>A0A1F8CM57</accession>
<dbReference type="AlphaFoldDB" id="A0A1F8CM57"/>
<dbReference type="InterPro" id="IPR036515">
    <property type="entry name" value="Transposase_17_sf"/>
</dbReference>
<gene>
    <name evidence="1" type="ORF">A2188_03295</name>
</gene>
<organism evidence="1 2">
    <name type="scientific">Candidatus Woesebacteria bacterium RIFOXYA1_FULL_43_9</name>
    <dbReference type="NCBI Taxonomy" id="1802534"/>
    <lineage>
        <taxon>Bacteria</taxon>
        <taxon>Candidatus Woeseibacteriota</taxon>
    </lineage>
</organism>
<evidence type="ECO:0008006" key="3">
    <source>
        <dbReference type="Google" id="ProtNLM"/>
    </source>
</evidence>
<dbReference type="PANTHER" id="PTHR34322:SF2">
    <property type="entry name" value="TRANSPOSASE IS200-LIKE DOMAIN-CONTAINING PROTEIN"/>
    <property type="match status" value="1"/>
</dbReference>
<dbReference type="EMBL" id="MGHU01000031">
    <property type="protein sequence ID" value="OGM77156.1"/>
    <property type="molecule type" value="Genomic_DNA"/>
</dbReference>
<dbReference type="SUPFAM" id="SSF143422">
    <property type="entry name" value="Transposase IS200-like"/>
    <property type="match status" value="1"/>
</dbReference>
<dbReference type="PANTHER" id="PTHR34322">
    <property type="entry name" value="TRANSPOSASE, Y1_TNP DOMAIN-CONTAINING"/>
    <property type="match status" value="1"/>
</dbReference>
<dbReference type="GO" id="GO:0004803">
    <property type="term" value="F:transposase activity"/>
    <property type="evidence" value="ECO:0007669"/>
    <property type="project" value="InterPro"/>
</dbReference>
<dbReference type="GO" id="GO:0003677">
    <property type="term" value="F:DNA binding"/>
    <property type="evidence" value="ECO:0007669"/>
    <property type="project" value="InterPro"/>
</dbReference>
<evidence type="ECO:0000313" key="2">
    <source>
        <dbReference type="Proteomes" id="UP000179241"/>
    </source>
</evidence>